<protein>
    <submittedName>
        <fullName evidence="5">Phosphopantothenoylcysteine decarboxylase / Phosphopantothenoylcysteine synthetase</fullName>
        <ecNumber evidence="5">4.1.1.36</ecNumber>
        <ecNumber evidence="5">6.3.2.5</ecNumber>
    </submittedName>
</protein>
<dbReference type="GO" id="GO:0010181">
    <property type="term" value="F:FMN binding"/>
    <property type="evidence" value="ECO:0007669"/>
    <property type="project" value="InterPro"/>
</dbReference>
<keyword evidence="2 5" id="KW-0456">Lyase</keyword>
<dbReference type="InterPro" id="IPR005252">
    <property type="entry name" value="CoaBC"/>
</dbReference>
<dbReference type="AlphaFoldDB" id="A0A3B1AGK6"/>
<dbReference type="InterPro" id="IPR035929">
    <property type="entry name" value="CoaB-like_sf"/>
</dbReference>
<dbReference type="InterPro" id="IPR003382">
    <property type="entry name" value="Flavoprotein"/>
</dbReference>
<evidence type="ECO:0000256" key="1">
    <source>
        <dbReference type="ARBA" id="ARBA00022793"/>
    </source>
</evidence>
<dbReference type="EC" id="4.1.1.36" evidence="5"/>
<accession>A0A3B1AGK6</accession>
<dbReference type="InterPro" id="IPR007085">
    <property type="entry name" value="DNA/pantothenate-metab_flavo_C"/>
</dbReference>
<reference evidence="5" key="1">
    <citation type="submission" date="2018-06" db="EMBL/GenBank/DDBJ databases">
        <authorList>
            <person name="Zhirakovskaya E."/>
        </authorList>
    </citation>
    <scope>NUCLEOTIDE SEQUENCE</scope>
</reference>
<dbReference type="Gene3D" id="3.40.50.10300">
    <property type="entry name" value="CoaB-like"/>
    <property type="match status" value="1"/>
</dbReference>
<name>A0A3B1AGK6_9ZZZZ</name>
<dbReference type="GO" id="GO:0015937">
    <property type="term" value="P:coenzyme A biosynthetic process"/>
    <property type="evidence" value="ECO:0007669"/>
    <property type="project" value="InterPro"/>
</dbReference>
<dbReference type="GO" id="GO:0071513">
    <property type="term" value="C:phosphopantothenoylcysteine decarboxylase complex"/>
    <property type="evidence" value="ECO:0007669"/>
    <property type="project" value="TreeGrafter"/>
</dbReference>
<dbReference type="HAMAP" id="MF_02225">
    <property type="entry name" value="CoaBC"/>
    <property type="match status" value="1"/>
</dbReference>
<organism evidence="5">
    <name type="scientific">hydrothermal vent metagenome</name>
    <dbReference type="NCBI Taxonomy" id="652676"/>
    <lineage>
        <taxon>unclassified sequences</taxon>
        <taxon>metagenomes</taxon>
        <taxon>ecological metagenomes</taxon>
    </lineage>
</organism>
<proteinExistence type="inferred from homology"/>
<evidence type="ECO:0000259" key="4">
    <source>
        <dbReference type="Pfam" id="PF04127"/>
    </source>
</evidence>
<evidence type="ECO:0000259" key="3">
    <source>
        <dbReference type="Pfam" id="PF02441"/>
    </source>
</evidence>
<dbReference type="SUPFAM" id="SSF102645">
    <property type="entry name" value="CoaB-like"/>
    <property type="match status" value="1"/>
</dbReference>
<dbReference type="Pfam" id="PF04127">
    <property type="entry name" value="DFP"/>
    <property type="match status" value="1"/>
</dbReference>
<dbReference type="Gene3D" id="3.40.50.1950">
    <property type="entry name" value="Flavin prenyltransferase-like"/>
    <property type="match status" value="1"/>
</dbReference>
<dbReference type="SUPFAM" id="SSF52507">
    <property type="entry name" value="Homo-oligomeric flavin-containing Cys decarboxylases, HFCD"/>
    <property type="match status" value="1"/>
</dbReference>
<dbReference type="GO" id="GO:0015941">
    <property type="term" value="P:pantothenate catabolic process"/>
    <property type="evidence" value="ECO:0007669"/>
    <property type="project" value="InterPro"/>
</dbReference>
<dbReference type="EC" id="6.3.2.5" evidence="5"/>
<dbReference type="PANTHER" id="PTHR14359">
    <property type="entry name" value="HOMO-OLIGOMERIC FLAVIN CONTAINING CYS DECARBOXYLASE FAMILY"/>
    <property type="match status" value="1"/>
</dbReference>
<dbReference type="Pfam" id="PF02441">
    <property type="entry name" value="Flavoprotein"/>
    <property type="match status" value="1"/>
</dbReference>
<dbReference type="NCBIfam" id="TIGR00521">
    <property type="entry name" value="coaBC_dfp"/>
    <property type="match status" value="1"/>
</dbReference>
<feature type="domain" description="Flavoprotein" evidence="3">
    <location>
        <begin position="7"/>
        <end position="174"/>
    </location>
</feature>
<dbReference type="GO" id="GO:0004632">
    <property type="term" value="F:phosphopantothenate--cysteine ligase activity"/>
    <property type="evidence" value="ECO:0007669"/>
    <property type="project" value="UniProtKB-EC"/>
</dbReference>
<keyword evidence="5" id="KW-0436">Ligase</keyword>
<sequence>MISLNNKHILLGVSGSIAAYKSAELVRRLKDAGADVRVVLTKGGAEFVTPLTFQALSGNPVHTNLLDTEAEAAMGHIALARWADAILVAPASANFIARLTQGRADDLLGAICLATDSTIAIAPAMNQQMWANVATQENLQQLRQRGILQFGPGEGDQACGETGPGRMLEANQLATHTANIFETGLLSGSTVLLIAGPTQEAIDPVRYLSNRSSGKMGYAIAQAAAEAGAKVILISGPTALTAPPRVERIDVRSAQQMFDAVMQHVTNSDIFISTAAVADYRPVNIAEQKIKKTGDTLTLELQRNPDILATVAALKNAPFTVGFAAETEDLEQHAREKLERKGVDMIAANLVGEGIAFEADDNALLVLTTDNKQQLATTSKFMLGRQLINIIAKQHHI</sequence>
<dbReference type="EMBL" id="UOFV01000355">
    <property type="protein sequence ID" value="VAX02912.1"/>
    <property type="molecule type" value="Genomic_DNA"/>
</dbReference>
<dbReference type="GO" id="GO:0004633">
    <property type="term" value="F:phosphopantothenoylcysteine decarboxylase activity"/>
    <property type="evidence" value="ECO:0007669"/>
    <property type="project" value="UniProtKB-EC"/>
</dbReference>
<gene>
    <name evidence="5" type="ORF">MNBD_GAMMA19-2308</name>
</gene>
<keyword evidence="1" id="KW-0210">Decarboxylase</keyword>
<feature type="domain" description="DNA/pantothenate metabolism flavoprotein C-terminal" evidence="4">
    <location>
        <begin position="186"/>
        <end position="393"/>
    </location>
</feature>
<evidence type="ECO:0000313" key="5">
    <source>
        <dbReference type="EMBL" id="VAX02912.1"/>
    </source>
</evidence>
<dbReference type="InterPro" id="IPR036551">
    <property type="entry name" value="Flavin_trans-like"/>
</dbReference>
<evidence type="ECO:0000256" key="2">
    <source>
        <dbReference type="ARBA" id="ARBA00023239"/>
    </source>
</evidence>
<dbReference type="PANTHER" id="PTHR14359:SF6">
    <property type="entry name" value="PHOSPHOPANTOTHENOYLCYSTEINE DECARBOXYLASE"/>
    <property type="match status" value="1"/>
</dbReference>